<dbReference type="AlphaFoldDB" id="A0A4D6NRT9"/>
<dbReference type="EMBL" id="CP039355">
    <property type="protein sequence ID" value="QCE16088.1"/>
    <property type="molecule type" value="Genomic_DNA"/>
</dbReference>
<dbReference type="Gramene" id="Vigun09g194900.4.v1.2">
    <property type="protein sequence ID" value="Vigun09g194900.4.v1.2"/>
    <property type="gene ID" value="Vigun09g194900.v1.2"/>
</dbReference>
<dbReference type="Gramene" id="Vigun09g194900.1.v1.2">
    <property type="protein sequence ID" value="Vigun09g194900.1.v1.2"/>
    <property type="gene ID" value="Vigun09g194900.v1.2"/>
</dbReference>
<keyword evidence="2" id="KW-1185">Reference proteome</keyword>
<reference evidence="1 2" key="1">
    <citation type="submission" date="2019-04" db="EMBL/GenBank/DDBJ databases">
        <title>An improved genome assembly and genetic linkage map for asparagus bean, Vigna unguiculata ssp. sesquipedialis.</title>
        <authorList>
            <person name="Xia Q."/>
            <person name="Zhang R."/>
            <person name="Dong Y."/>
        </authorList>
    </citation>
    <scope>NUCLEOTIDE SEQUENCE [LARGE SCALE GENOMIC DNA]</scope>
    <source>
        <tissue evidence="1">Leaf</tissue>
    </source>
</reference>
<accession>A0A4D6NRT9</accession>
<dbReference type="Gramene" id="Vigun09g194900.5.v1.2">
    <property type="protein sequence ID" value="Vigun09g194900.5.v1.2"/>
    <property type="gene ID" value="Vigun09g194900.v1.2"/>
</dbReference>
<dbReference type="Proteomes" id="UP000501690">
    <property type="component" value="Linkage Group LG11"/>
</dbReference>
<evidence type="ECO:0000313" key="1">
    <source>
        <dbReference type="EMBL" id="QCE16088.1"/>
    </source>
</evidence>
<organism evidence="1 2">
    <name type="scientific">Vigna unguiculata</name>
    <name type="common">Cowpea</name>
    <dbReference type="NCBI Taxonomy" id="3917"/>
    <lineage>
        <taxon>Eukaryota</taxon>
        <taxon>Viridiplantae</taxon>
        <taxon>Streptophyta</taxon>
        <taxon>Embryophyta</taxon>
        <taxon>Tracheophyta</taxon>
        <taxon>Spermatophyta</taxon>
        <taxon>Magnoliopsida</taxon>
        <taxon>eudicotyledons</taxon>
        <taxon>Gunneridae</taxon>
        <taxon>Pentapetalae</taxon>
        <taxon>rosids</taxon>
        <taxon>fabids</taxon>
        <taxon>Fabales</taxon>
        <taxon>Fabaceae</taxon>
        <taxon>Papilionoideae</taxon>
        <taxon>50 kb inversion clade</taxon>
        <taxon>NPAAA clade</taxon>
        <taxon>indigoferoid/millettioid clade</taxon>
        <taxon>Phaseoleae</taxon>
        <taxon>Vigna</taxon>
    </lineage>
</organism>
<dbReference type="Gramene" id="Vigun09g194900.2.v1.2">
    <property type="protein sequence ID" value="Vigun09g194900.2.v1.2"/>
    <property type="gene ID" value="Vigun09g194900.v1.2"/>
</dbReference>
<proteinExistence type="predicted"/>
<dbReference type="Gramene" id="Vigun09g194900.3.v1.2">
    <property type="protein sequence ID" value="Vigun09g194900.3.v1.2"/>
    <property type="gene ID" value="Vigun09g194900.v1.2"/>
</dbReference>
<gene>
    <name evidence="1" type="ORF">DEO72_LG11g3101</name>
</gene>
<name>A0A4D6NRT9_VIGUN</name>
<evidence type="ECO:0000313" key="2">
    <source>
        <dbReference type="Proteomes" id="UP000501690"/>
    </source>
</evidence>
<sequence length="108" mass="12109">MVVGSYSPKIQTNLAGKDAIEEGQSQSKLLSQFRPGPVLVGHTRKIRILASNPKADIENLEELLQEDNFLLEYGVRRTRTVSGVDFEVEGKRYTEKKACSCFSSQFVE</sequence>
<protein>
    <submittedName>
        <fullName evidence="1">Uncharacterized protein</fullName>
    </submittedName>
</protein>